<dbReference type="GO" id="GO:0016787">
    <property type="term" value="F:hydrolase activity"/>
    <property type="evidence" value="ECO:0007669"/>
    <property type="project" value="UniProtKB-KW"/>
</dbReference>
<dbReference type="EMBL" id="BAABAZ010000006">
    <property type="protein sequence ID" value="GAA4284573.1"/>
    <property type="molecule type" value="Genomic_DNA"/>
</dbReference>
<dbReference type="InterPro" id="IPR050228">
    <property type="entry name" value="Carboxylesterase_BioH"/>
</dbReference>
<comment type="caution">
    <text evidence="2">The sequence shown here is derived from an EMBL/GenBank/DDBJ whole genome shotgun (WGS) entry which is preliminary data.</text>
</comment>
<dbReference type="SUPFAM" id="SSF53474">
    <property type="entry name" value="alpha/beta-Hydrolases"/>
    <property type="match status" value="1"/>
</dbReference>
<accession>A0ABP8EKV4</accession>
<evidence type="ECO:0000313" key="3">
    <source>
        <dbReference type="Proteomes" id="UP001501586"/>
    </source>
</evidence>
<reference evidence="3" key="1">
    <citation type="journal article" date="2019" name="Int. J. Syst. Evol. Microbiol.">
        <title>The Global Catalogue of Microorganisms (GCM) 10K type strain sequencing project: providing services to taxonomists for standard genome sequencing and annotation.</title>
        <authorList>
            <consortium name="The Broad Institute Genomics Platform"/>
            <consortium name="The Broad Institute Genome Sequencing Center for Infectious Disease"/>
            <person name="Wu L."/>
            <person name="Ma J."/>
        </authorList>
    </citation>
    <scope>NUCLEOTIDE SEQUENCE [LARGE SCALE GENOMIC DNA]</scope>
    <source>
        <strain evidence="3">JCM 17458</strain>
    </source>
</reference>
<dbReference type="Proteomes" id="UP001501586">
    <property type="component" value="Unassembled WGS sequence"/>
</dbReference>
<feature type="domain" description="Serine aminopeptidase S33" evidence="1">
    <location>
        <begin position="29"/>
        <end position="169"/>
    </location>
</feature>
<dbReference type="PANTHER" id="PTHR43194:SF2">
    <property type="entry name" value="PEROXISOMAL MEMBRANE PROTEIN LPX1"/>
    <property type="match status" value="1"/>
</dbReference>
<dbReference type="InterPro" id="IPR029058">
    <property type="entry name" value="AB_hydrolase_fold"/>
</dbReference>
<dbReference type="PANTHER" id="PTHR43194">
    <property type="entry name" value="HYDROLASE ALPHA/BETA FOLD FAMILY"/>
    <property type="match status" value="1"/>
</dbReference>
<evidence type="ECO:0000259" key="1">
    <source>
        <dbReference type="Pfam" id="PF12146"/>
    </source>
</evidence>
<dbReference type="InterPro" id="IPR022742">
    <property type="entry name" value="Hydrolase_4"/>
</dbReference>
<name>A0ABP8EKV4_9MICO</name>
<keyword evidence="2" id="KW-0378">Hydrolase</keyword>
<gene>
    <name evidence="2" type="ORF">GCM10022261_21040</name>
</gene>
<dbReference type="Pfam" id="PF12146">
    <property type="entry name" value="Hydrolase_4"/>
    <property type="match status" value="1"/>
</dbReference>
<evidence type="ECO:0000313" key="2">
    <source>
        <dbReference type="EMBL" id="GAA4284573.1"/>
    </source>
</evidence>
<sequence>MLPLPGGDRATLIAHREGRAEIGLADDCVVLYIHGWSDYFFQSHVAQFWADHGAAFYAVDLRGYGRSIDFDDPEVRPGYIEDLTEYDDELEAAMAIIEAEHPGSRLILAGHSTGGLIVSLWADRHPGRISALVLNSPWLEFQLSSATRKFITPLLQWRSRRSADSPLKVNLPNFYSQSVFQSHGRLPYDIRLKPAESFPVYPAWLAAVFAGHEAVEQGLSIDVPVLVQMSTMSMRQSTYTEEMSTADIVLNVDLLAQRAPSLGSEVVIHRIKGAMHDVFLSSRHVQGAAFAGIDRFLAGYL</sequence>
<dbReference type="Gene3D" id="3.40.50.1820">
    <property type="entry name" value="alpha/beta hydrolase"/>
    <property type="match status" value="1"/>
</dbReference>
<keyword evidence="3" id="KW-1185">Reference proteome</keyword>
<proteinExistence type="predicted"/>
<organism evidence="2 3">
    <name type="scientific">Brevibacterium daeguense</name>
    <dbReference type="NCBI Taxonomy" id="909936"/>
    <lineage>
        <taxon>Bacteria</taxon>
        <taxon>Bacillati</taxon>
        <taxon>Actinomycetota</taxon>
        <taxon>Actinomycetes</taxon>
        <taxon>Micrococcales</taxon>
        <taxon>Brevibacteriaceae</taxon>
        <taxon>Brevibacterium</taxon>
    </lineage>
</organism>
<protein>
    <submittedName>
        <fullName evidence="2">Alpha/beta hydrolase</fullName>
    </submittedName>
</protein>